<organism evidence="5 6">
    <name type="scientific">Panagrolaimus davidi</name>
    <dbReference type="NCBI Taxonomy" id="227884"/>
    <lineage>
        <taxon>Eukaryota</taxon>
        <taxon>Metazoa</taxon>
        <taxon>Ecdysozoa</taxon>
        <taxon>Nematoda</taxon>
        <taxon>Chromadorea</taxon>
        <taxon>Rhabditida</taxon>
        <taxon>Tylenchina</taxon>
        <taxon>Panagrolaimomorpha</taxon>
        <taxon>Panagrolaimoidea</taxon>
        <taxon>Panagrolaimidae</taxon>
        <taxon>Panagrolaimus</taxon>
    </lineage>
</organism>
<evidence type="ECO:0000313" key="5">
    <source>
        <dbReference type="Proteomes" id="UP000887578"/>
    </source>
</evidence>
<keyword evidence="2 3" id="KW-0238">DNA-binding</keyword>
<dbReference type="GO" id="GO:0005634">
    <property type="term" value="C:nucleus"/>
    <property type="evidence" value="ECO:0007669"/>
    <property type="project" value="UniProtKB-SubCell"/>
</dbReference>
<dbReference type="Gene3D" id="1.10.10.60">
    <property type="entry name" value="Homeodomain-like"/>
    <property type="match status" value="1"/>
</dbReference>
<feature type="domain" description="Homeobox" evidence="4">
    <location>
        <begin position="7"/>
        <end position="64"/>
    </location>
</feature>
<accession>A0A914PZR7</accession>
<evidence type="ECO:0000259" key="4">
    <source>
        <dbReference type="PROSITE" id="PS50071"/>
    </source>
</evidence>
<proteinExistence type="predicted"/>
<dbReference type="PROSITE" id="PS50071">
    <property type="entry name" value="HOMEOBOX_2"/>
    <property type="match status" value="1"/>
</dbReference>
<comment type="subcellular location">
    <subcellularLocation>
        <location evidence="1 2 3">Nucleus</location>
    </subcellularLocation>
</comment>
<evidence type="ECO:0000256" key="3">
    <source>
        <dbReference type="RuleBase" id="RU000682"/>
    </source>
</evidence>
<keyword evidence="2 3" id="KW-0539">Nucleus</keyword>
<dbReference type="Proteomes" id="UP000887578">
    <property type="component" value="Unplaced"/>
</dbReference>
<dbReference type="InterPro" id="IPR001356">
    <property type="entry name" value="HD"/>
</dbReference>
<dbReference type="PANTHER" id="PTHR15116">
    <property type="entry name" value="DNA-BINDING PROTEIN SATB FAMILY MEMBER"/>
    <property type="match status" value="1"/>
</dbReference>
<dbReference type="GO" id="GO:0000981">
    <property type="term" value="F:DNA-binding transcription factor activity, RNA polymerase II-specific"/>
    <property type="evidence" value="ECO:0007669"/>
    <property type="project" value="TreeGrafter"/>
</dbReference>
<feature type="DNA-binding region" description="Homeobox" evidence="2">
    <location>
        <begin position="9"/>
        <end position="65"/>
    </location>
</feature>
<keyword evidence="2 3" id="KW-0371">Homeobox</keyword>
<dbReference type="InterPro" id="IPR039673">
    <property type="entry name" value="SATB1/SATB2"/>
</dbReference>
<protein>
    <submittedName>
        <fullName evidence="6">Homeobox domain-containing protein</fullName>
    </submittedName>
</protein>
<evidence type="ECO:0000256" key="2">
    <source>
        <dbReference type="PROSITE-ProRule" id="PRU00108"/>
    </source>
</evidence>
<dbReference type="Pfam" id="PF00046">
    <property type="entry name" value="Homeodomain"/>
    <property type="match status" value="1"/>
</dbReference>
<dbReference type="SUPFAM" id="SSF46689">
    <property type="entry name" value="Homeodomain-like"/>
    <property type="match status" value="1"/>
</dbReference>
<dbReference type="GO" id="GO:0000978">
    <property type="term" value="F:RNA polymerase II cis-regulatory region sequence-specific DNA binding"/>
    <property type="evidence" value="ECO:0007669"/>
    <property type="project" value="TreeGrafter"/>
</dbReference>
<evidence type="ECO:0000256" key="1">
    <source>
        <dbReference type="ARBA" id="ARBA00004123"/>
    </source>
</evidence>
<dbReference type="WBParaSite" id="PDA_v2.g24377.t1">
    <property type="protein sequence ID" value="PDA_v2.g24377.t1"/>
    <property type="gene ID" value="PDA_v2.g24377"/>
</dbReference>
<dbReference type="InterPro" id="IPR009057">
    <property type="entry name" value="Homeodomain-like_sf"/>
</dbReference>
<sequence length="90" mass="10661">MFDPLSELPILERWFEENPHPGWMQIEQYTDALNALPYRQNYPPISTHNVKIWFKNRRAKCKRLLTNDTSKMGLNQFLQGQLGIKDDSLL</sequence>
<dbReference type="SMART" id="SM00389">
    <property type="entry name" value="HOX"/>
    <property type="match status" value="1"/>
</dbReference>
<keyword evidence="5" id="KW-1185">Reference proteome</keyword>
<dbReference type="PANTHER" id="PTHR15116:SF16">
    <property type="entry name" value="DEFECTIVE PROVENTRICULUS, ISOFORM A"/>
    <property type="match status" value="1"/>
</dbReference>
<dbReference type="GO" id="GO:0006338">
    <property type="term" value="P:chromatin remodeling"/>
    <property type="evidence" value="ECO:0007669"/>
    <property type="project" value="InterPro"/>
</dbReference>
<name>A0A914PZR7_9BILA</name>
<dbReference type="CDD" id="cd00086">
    <property type="entry name" value="homeodomain"/>
    <property type="match status" value="1"/>
</dbReference>
<evidence type="ECO:0000313" key="6">
    <source>
        <dbReference type="WBParaSite" id="PDA_v2.g24377.t1"/>
    </source>
</evidence>
<dbReference type="AlphaFoldDB" id="A0A914PZR7"/>
<reference evidence="6" key="1">
    <citation type="submission" date="2022-11" db="UniProtKB">
        <authorList>
            <consortium name="WormBaseParasite"/>
        </authorList>
    </citation>
    <scope>IDENTIFICATION</scope>
</reference>
<dbReference type="FunFam" id="1.10.10.60:FF:000169">
    <property type="entry name" value="DNA-binding protein SATB1"/>
    <property type="match status" value="1"/>
</dbReference>